<sequence>MARKHHTTAEEPNVTRRISPSPVFAGVGILAVDKETVGAAAYWDPWKLGTSTSTMLVRCARAAATHVHARAPCTHMPSTASTPPPPEQLAQELSHATQGENHNRISNWLYAVPFTAKVPIAAQTTPPPRRPEMLPTPRAHSHAAQKNPSCSSRTKGECKSHGGDTRRCAAGCTRGGFESRVALATEVGAARYQGNTCWAEWRIIEFTAMQTSSMEGARERTNIIGDMQSGVEGGERPRAW</sequence>
<feature type="region of interest" description="Disordered" evidence="1">
    <location>
        <begin position="73"/>
        <end position="98"/>
    </location>
</feature>
<name>A0AAD7N6X8_9AGAR</name>
<keyword evidence="3" id="KW-1185">Reference proteome</keyword>
<feature type="region of interest" description="Disordered" evidence="1">
    <location>
        <begin position="123"/>
        <end position="165"/>
    </location>
</feature>
<organism evidence="2 3">
    <name type="scientific">Mycena metata</name>
    <dbReference type="NCBI Taxonomy" id="1033252"/>
    <lineage>
        <taxon>Eukaryota</taxon>
        <taxon>Fungi</taxon>
        <taxon>Dikarya</taxon>
        <taxon>Basidiomycota</taxon>
        <taxon>Agaricomycotina</taxon>
        <taxon>Agaricomycetes</taxon>
        <taxon>Agaricomycetidae</taxon>
        <taxon>Agaricales</taxon>
        <taxon>Marasmiineae</taxon>
        <taxon>Mycenaceae</taxon>
        <taxon>Mycena</taxon>
    </lineage>
</organism>
<dbReference type="EMBL" id="JARKIB010000078">
    <property type="protein sequence ID" value="KAJ7746975.1"/>
    <property type="molecule type" value="Genomic_DNA"/>
</dbReference>
<evidence type="ECO:0000313" key="3">
    <source>
        <dbReference type="Proteomes" id="UP001215598"/>
    </source>
</evidence>
<evidence type="ECO:0000256" key="1">
    <source>
        <dbReference type="SAM" id="MobiDB-lite"/>
    </source>
</evidence>
<reference evidence="2" key="1">
    <citation type="submission" date="2023-03" db="EMBL/GenBank/DDBJ databases">
        <title>Massive genome expansion in bonnet fungi (Mycena s.s.) driven by repeated elements and novel gene families across ecological guilds.</title>
        <authorList>
            <consortium name="Lawrence Berkeley National Laboratory"/>
            <person name="Harder C.B."/>
            <person name="Miyauchi S."/>
            <person name="Viragh M."/>
            <person name="Kuo A."/>
            <person name="Thoen E."/>
            <person name="Andreopoulos B."/>
            <person name="Lu D."/>
            <person name="Skrede I."/>
            <person name="Drula E."/>
            <person name="Henrissat B."/>
            <person name="Morin E."/>
            <person name="Kohler A."/>
            <person name="Barry K."/>
            <person name="LaButti K."/>
            <person name="Morin E."/>
            <person name="Salamov A."/>
            <person name="Lipzen A."/>
            <person name="Mereny Z."/>
            <person name="Hegedus B."/>
            <person name="Baldrian P."/>
            <person name="Stursova M."/>
            <person name="Weitz H."/>
            <person name="Taylor A."/>
            <person name="Grigoriev I.V."/>
            <person name="Nagy L.G."/>
            <person name="Martin F."/>
            <person name="Kauserud H."/>
        </authorList>
    </citation>
    <scope>NUCLEOTIDE SEQUENCE</scope>
    <source>
        <strain evidence="2">CBHHK182m</strain>
    </source>
</reference>
<gene>
    <name evidence="2" type="ORF">B0H16DRAFT_933674</name>
</gene>
<feature type="compositionally biased region" description="Polar residues" evidence="1">
    <location>
        <begin position="144"/>
        <end position="153"/>
    </location>
</feature>
<feature type="compositionally biased region" description="Basic and acidic residues" evidence="1">
    <location>
        <begin position="154"/>
        <end position="165"/>
    </location>
</feature>
<proteinExistence type="predicted"/>
<dbReference type="AlphaFoldDB" id="A0AAD7N6X8"/>
<accession>A0AAD7N6X8</accession>
<protein>
    <submittedName>
        <fullName evidence="2">Uncharacterized protein</fullName>
    </submittedName>
</protein>
<comment type="caution">
    <text evidence="2">The sequence shown here is derived from an EMBL/GenBank/DDBJ whole genome shotgun (WGS) entry which is preliminary data.</text>
</comment>
<dbReference type="Proteomes" id="UP001215598">
    <property type="component" value="Unassembled WGS sequence"/>
</dbReference>
<evidence type="ECO:0000313" key="2">
    <source>
        <dbReference type="EMBL" id="KAJ7746975.1"/>
    </source>
</evidence>